<dbReference type="PROSITE" id="PS50263">
    <property type="entry name" value="CN_HYDROLASE"/>
    <property type="match status" value="1"/>
</dbReference>
<protein>
    <submittedName>
        <fullName evidence="4">Carbon-nitrogen hydrolase</fullName>
    </submittedName>
</protein>
<comment type="similarity">
    <text evidence="1">Belongs to the carbon-nitrogen hydrolase superfamily. NIT1/NIT2 family.</text>
</comment>
<keyword evidence="2 4" id="KW-0378">Hydrolase</keyword>
<evidence type="ECO:0000256" key="2">
    <source>
        <dbReference type="ARBA" id="ARBA00022801"/>
    </source>
</evidence>
<dbReference type="InterPro" id="IPR045254">
    <property type="entry name" value="Nit1/2_C-N_Hydrolase"/>
</dbReference>
<evidence type="ECO:0000259" key="3">
    <source>
        <dbReference type="PROSITE" id="PS50263"/>
    </source>
</evidence>
<keyword evidence="5" id="KW-1185">Reference proteome</keyword>
<dbReference type="SUPFAM" id="SSF56317">
    <property type="entry name" value="Carbon-nitrogen hydrolase"/>
    <property type="match status" value="1"/>
</dbReference>
<feature type="domain" description="CN hydrolase" evidence="3">
    <location>
        <begin position="6"/>
        <end position="253"/>
    </location>
</feature>
<comment type="caution">
    <text evidence="4">The sequence shown here is derived from an EMBL/GenBank/DDBJ whole genome shotgun (WGS) entry which is preliminary data.</text>
</comment>
<dbReference type="PROSITE" id="PS01227">
    <property type="entry name" value="UPF0012"/>
    <property type="match status" value="1"/>
</dbReference>
<dbReference type="InterPro" id="IPR003010">
    <property type="entry name" value="C-N_Hydrolase"/>
</dbReference>
<dbReference type="Proteomes" id="UP000054870">
    <property type="component" value="Unassembled WGS sequence"/>
</dbReference>
<dbReference type="PANTHER" id="PTHR23088:SF27">
    <property type="entry name" value="DEAMINATED GLUTATHIONE AMIDASE"/>
    <property type="match status" value="1"/>
</dbReference>
<dbReference type="GO" id="GO:0016811">
    <property type="term" value="F:hydrolase activity, acting on carbon-nitrogen (but not peptide) bonds, in linear amides"/>
    <property type="evidence" value="ECO:0007669"/>
    <property type="project" value="InterPro"/>
</dbReference>
<dbReference type="OrthoDB" id="9811121at2"/>
<evidence type="ECO:0000256" key="1">
    <source>
        <dbReference type="ARBA" id="ARBA00010613"/>
    </source>
</evidence>
<evidence type="ECO:0000313" key="5">
    <source>
        <dbReference type="Proteomes" id="UP000054870"/>
    </source>
</evidence>
<reference evidence="4" key="1">
    <citation type="submission" date="2016-01" db="EMBL/GenBank/DDBJ databases">
        <authorList>
            <person name="Peeters C."/>
        </authorList>
    </citation>
    <scope>NUCLEOTIDE SEQUENCE [LARGE SCALE GENOMIC DNA]</scope>
    <source>
        <strain evidence="4">LMG 29318</strain>
    </source>
</reference>
<proteinExistence type="inferred from homology"/>
<dbReference type="InterPro" id="IPR001110">
    <property type="entry name" value="UPF0012_CS"/>
</dbReference>
<gene>
    <name evidence="4" type="ORF">AWB75_05656</name>
</gene>
<dbReference type="PANTHER" id="PTHR23088">
    <property type="entry name" value="NITRILASE-RELATED"/>
    <property type="match status" value="1"/>
</dbReference>
<dbReference type="CDD" id="cd07572">
    <property type="entry name" value="nit"/>
    <property type="match status" value="1"/>
</dbReference>
<dbReference type="RefSeq" id="WP_061127349.1">
    <property type="nucleotide sequence ID" value="NZ_FCOF02000039.1"/>
</dbReference>
<accession>A0A158CS71</accession>
<evidence type="ECO:0000313" key="4">
    <source>
        <dbReference type="EMBL" id="SAK85222.1"/>
    </source>
</evidence>
<name>A0A158CS71_9BURK</name>
<dbReference type="AlphaFoldDB" id="A0A158CS71"/>
<dbReference type="Gene3D" id="3.60.110.10">
    <property type="entry name" value="Carbon-nitrogen hydrolase"/>
    <property type="match status" value="1"/>
</dbReference>
<sequence length="289" mass="31601">MSNERFIVGCVQTTPTDDLRANIDQVSRSIEIAAQRGATLVATPEYSFFLHASGRSMRDSAAREEDHLALPQFVSIARKHRIWLILGSLVIRTDEGNIVNRSIVISDQGEIVARYDKIHMFDATLPSGRTIRESSSYTPGTRAVLVSTPWGRLGITVCYDLRFPALYRALAQSGAQILLVPSAFTRATGSLHWHTLLKARAIENRAFVVAPAACGTHPGGHETYGHSLIVDPDGQEVAAAGEAPDIICAEIDLDVVSVARARMPSLTHDRAFETSHILANSIEIKHEQI</sequence>
<dbReference type="Pfam" id="PF00795">
    <property type="entry name" value="CN_hydrolase"/>
    <property type="match status" value="1"/>
</dbReference>
<organism evidence="4 5">
    <name type="scientific">Caballeronia catudaia</name>
    <dbReference type="NCBI Taxonomy" id="1777136"/>
    <lineage>
        <taxon>Bacteria</taxon>
        <taxon>Pseudomonadati</taxon>
        <taxon>Pseudomonadota</taxon>
        <taxon>Betaproteobacteria</taxon>
        <taxon>Burkholderiales</taxon>
        <taxon>Burkholderiaceae</taxon>
        <taxon>Caballeronia</taxon>
    </lineage>
</organism>
<dbReference type="EMBL" id="FCOF02000039">
    <property type="protein sequence ID" value="SAK85222.1"/>
    <property type="molecule type" value="Genomic_DNA"/>
</dbReference>
<dbReference type="InterPro" id="IPR036526">
    <property type="entry name" value="C-N_Hydrolase_sf"/>
</dbReference>